<evidence type="ECO:0000256" key="6">
    <source>
        <dbReference type="ARBA" id="ARBA00022989"/>
    </source>
</evidence>
<feature type="transmembrane region" description="Helical" evidence="8">
    <location>
        <begin position="287"/>
        <end position="308"/>
    </location>
</feature>
<dbReference type="InterPro" id="IPR004812">
    <property type="entry name" value="Efflux_drug-R_Bcr/CmlA"/>
</dbReference>
<name>A0ABZ0JVK4_9GAMM</name>
<feature type="transmembrane region" description="Helical" evidence="8">
    <location>
        <begin position="12"/>
        <end position="34"/>
    </location>
</feature>
<dbReference type="EMBL" id="CP136522">
    <property type="protein sequence ID" value="WOT03804.1"/>
    <property type="molecule type" value="Genomic_DNA"/>
</dbReference>
<evidence type="ECO:0000313" key="11">
    <source>
        <dbReference type="Proteomes" id="UP001529491"/>
    </source>
</evidence>
<keyword evidence="7 8" id="KW-0472">Membrane</keyword>
<feature type="transmembrane region" description="Helical" evidence="8">
    <location>
        <begin position="170"/>
        <end position="190"/>
    </location>
</feature>
<dbReference type="InterPro" id="IPR020846">
    <property type="entry name" value="MFS_dom"/>
</dbReference>
<dbReference type="Gene3D" id="1.20.1720.10">
    <property type="entry name" value="Multidrug resistance protein D"/>
    <property type="match status" value="1"/>
</dbReference>
<comment type="subcellular location">
    <subcellularLocation>
        <location evidence="8">Cell inner membrane</location>
        <topology evidence="8">Multi-pass membrane protein</topology>
    </subcellularLocation>
    <subcellularLocation>
        <location evidence="1">Cell membrane</location>
        <topology evidence="1">Multi-pass membrane protein</topology>
    </subcellularLocation>
</comment>
<keyword evidence="3 8" id="KW-0813">Transport</keyword>
<feature type="transmembrane region" description="Helical" evidence="8">
    <location>
        <begin position="85"/>
        <end position="104"/>
    </location>
</feature>
<feature type="transmembrane region" description="Helical" evidence="8">
    <location>
        <begin position="54"/>
        <end position="73"/>
    </location>
</feature>
<evidence type="ECO:0000256" key="8">
    <source>
        <dbReference type="RuleBase" id="RU365088"/>
    </source>
</evidence>
<evidence type="ECO:0000256" key="5">
    <source>
        <dbReference type="ARBA" id="ARBA00022692"/>
    </source>
</evidence>
<feature type="transmembrane region" description="Helical" evidence="8">
    <location>
        <begin position="110"/>
        <end position="131"/>
    </location>
</feature>
<evidence type="ECO:0000256" key="4">
    <source>
        <dbReference type="ARBA" id="ARBA00022475"/>
    </source>
</evidence>
<feature type="transmembrane region" description="Helical" evidence="8">
    <location>
        <begin position="211"/>
        <end position="236"/>
    </location>
</feature>
<sequence length="401" mass="43120">MNNSIKTNNQPGIPNLALLIPMLSAIVAITPLAIDMYLPAMAALASTFDTGITLVQQSLSIYLAGYSLGMLCFGPLADRYGRRRMVIIGLAGFMLISFALAFVQTIETFLALRFLQAFIGAAATVVVPGYIRELYGNNTAKGMSYVSLMMMLAPLIAPSIGSLILQLGDWHLIFFILAFYAFILLFFVGLKLKLPSDTDTTQRSKKSFLGAYAAVLTKPGVKLNIASGVLTAFAFFCYLTASPFVYMEVFGLDQSLFAILFSTNVGALMLANVVNSRIVGRYGSRRMLRASSIVGTFAAIGLLSVNLLELNYVFTVLMLLPLMASLGIMSVNADSIVLMQFQQETGTASAVIGTLRFGCGALAGPLLALFYNGTAVPFAGLMLSAIILVGVCQFFCKRELT</sequence>
<protein>
    <recommendedName>
        <fullName evidence="8">Bcr/CflA family efflux transporter</fullName>
    </recommendedName>
</protein>
<evidence type="ECO:0000256" key="1">
    <source>
        <dbReference type="ARBA" id="ARBA00004651"/>
    </source>
</evidence>
<keyword evidence="6 8" id="KW-1133">Transmembrane helix</keyword>
<evidence type="ECO:0000259" key="9">
    <source>
        <dbReference type="PROSITE" id="PS50850"/>
    </source>
</evidence>
<dbReference type="NCBIfam" id="TIGR00710">
    <property type="entry name" value="efflux_Bcr_CflA"/>
    <property type="match status" value="1"/>
</dbReference>
<dbReference type="SUPFAM" id="SSF103473">
    <property type="entry name" value="MFS general substrate transporter"/>
    <property type="match status" value="1"/>
</dbReference>
<feature type="transmembrane region" description="Helical" evidence="8">
    <location>
        <begin position="143"/>
        <end position="164"/>
    </location>
</feature>
<dbReference type="InterPro" id="IPR011701">
    <property type="entry name" value="MFS"/>
</dbReference>
<proteinExistence type="inferred from homology"/>
<dbReference type="Pfam" id="PF07690">
    <property type="entry name" value="MFS_1"/>
    <property type="match status" value="1"/>
</dbReference>
<evidence type="ECO:0000256" key="2">
    <source>
        <dbReference type="ARBA" id="ARBA00006236"/>
    </source>
</evidence>
<keyword evidence="8" id="KW-0997">Cell inner membrane</keyword>
<feature type="domain" description="Major facilitator superfamily (MFS) profile" evidence="9">
    <location>
        <begin position="17"/>
        <end position="401"/>
    </location>
</feature>
<feature type="transmembrane region" description="Helical" evidence="8">
    <location>
        <begin position="350"/>
        <end position="371"/>
    </location>
</feature>
<dbReference type="CDD" id="cd17320">
    <property type="entry name" value="MFS_MdfA_MDR_like"/>
    <property type="match status" value="1"/>
</dbReference>
<keyword evidence="4" id="KW-1003">Cell membrane</keyword>
<evidence type="ECO:0000256" key="7">
    <source>
        <dbReference type="ARBA" id="ARBA00023136"/>
    </source>
</evidence>
<dbReference type="PANTHER" id="PTHR23502:SF132">
    <property type="entry name" value="POLYAMINE TRANSPORTER 2-RELATED"/>
    <property type="match status" value="1"/>
</dbReference>
<accession>A0ABZ0JVK4</accession>
<gene>
    <name evidence="10" type="ORF">RGE70_10650</name>
</gene>
<keyword evidence="5 8" id="KW-0812">Transmembrane</keyword>
<feature type="transmembrane region" description="Helical" evidence="8">
    <location>
        <begin position="256"/>
        <end position="275"/>
    </location>
</feature>
<comment type="similarity">
    <text evidence="2 8">Belongs to the major facilitator superfamily. Bcr/CmlA family.</text>
</comment>
<feature type="transmembrane region" description="Helical" evidence="8">
    <location>
        <begin position="314"/>
        <end position="338"/>
    </location>
</feature>
<evidence type="ECO:0000313" key="10">
    <source>
        <dbReference type="EMBL" id="WOT03804.1"/>
    </source>
</evidence>
<dbReference type="InterPro" id="IPR036259">
    <property type="entry name" value="MFS_trans_sf"/>
</dbReference>
<dbReference type="Proteomes" id="UP001529491">
    <property type="component" value="Chromosome"/>
</dbReference>
<feature type="transmembrane region" description="Helical" evidence="8">
    <location>
        <begin position="377"/>
        <end position="396"/>
    </location>
</feature>
<dbReference type="PROSITE" id="PS50850">
    <property type="entry name" value="MFS"/>
    <property type="match status" value="1"/>
</dbReference>
<organism evidence="10 11">
    <name type="scientific">Shewanella youngdeokensis</name>
    <dbReference type="NCBI Taxonomy" id="2999068"/>
    <lineage>
        <taxon>Bacteria</taxon>
        <taxon>Pseudomonadati</taxon>
        <taxon>Pseudomonadota</taxon>
        <taxon>Gammaproteobacteria</taxon>
        <taxon>Alteromonadales</taxon>
        <taxon>Shewanellaceae</taxon>
        <taxon>Shewanella</taxon>
    </lineage>
</organism>
<keyword evidence="11" id="KW-1185">Reference proteome</keyword>
<dbReference type="PANTHER" id="PTHR23502">
    <property type="entry name" value="MAJOR FACILITATOR SUPERFAMILY"/>
    <property type="match status" value="1"/>
</dbReference>
<evidence type="ECO:0000256" key="3">
    <source>
        <dbReference type="ARBA" id="ARBA00022448"/>
    </source>
</evidence>
<dbReference type="RefSeq" id="WP_310471427.1">
    <property type="nucleotide sequence ID" value="NZ_CP136522.1"/>
</dbReference>
<reference evidence="10 11" key="1">
    <citation type="submission" date="2023-10" db="EMBL/GenBank/DDBJ databases">
        <title>Complete genome sequence of Shewanella sp. DAU334.</title>
        <authorList>
            <person name="Lee Y.-S."/>
            <person name="Jeong H.-R."/>
            <person name="Hwang E.-J."/>
            <person name="Choi Y.-L."/>
            <person name="Kim G.-D."/>
        </authorList>
    </citation>
    <scope>NUCLEOTIDE SEQUENCE [LARGE SCALE GENOMIC DNA]</scope>
    <source>
        <strain evidence="10 11">DAU334</strain>
    </source>
</reference>